<dbReference type="Pfam" id="PF21006">
    <property type="entry name" value="NHase_beta_N"/>
    <property type="match status" value="1"/>
</dbReference>
<evidence type="ECO:0000313" key="3">
    <source>
        <dbReference type="Proteomes" id="UP000244932"/>
    </source>
</evidence>
<dbReference type="SUPFAM" id="SSF50090">
    <property type="entry name" value="Electron transport accessory proteins"/>
    <property type="match status" value="1"/>
</dbReference>
<dbReference type="Proteomes" id="UP000244932">
    <property type="component" value="Unassembled WGS sequence"/>
</dbReference>
<dbReference type="EMBL" id="OMKW01000003">
    <property type="protein sequence ID" value="SPF30105.1"/>
    <property type="molecule type" value="Genomic_DNA"/>
</dbReference>
<accession>A0A2R8ADF7</accession>
<organism evidence="2 3">
    <name type="scientific">Pontivivens insulae</name>
    <dbReference type="NCBI Taxonomy" id="1639689"/>
    <lineage>
        <taxon>Bacteria</taxon>
        <taxon>Pseudomonadati</taxon>
        <taxon>Pseudomonadota</taxon>
        <taxon>Alphaproteobacteria</taxon>
        <taxon>Rhodobacterales</taxon>
        <taxon>Paracoccaceae</taxon>
        <taxon>Pontivivens</taxon>
    </lineage>
</organism>
<protein>
    <recommendedName>
        <fullName evidence="1">Nitrile hydratase beta subunit-like N-terminal domain-containing protein</fullName>
    </recommendedName>
</protein>
<evidence type="ECO:0000313" key="2">
    <source>
        <dbReference type="EMBL" id="SPF30105.1"/>
    </source>
</evidence>
<dbReference type="Gene3D" id="1.10.472.20">
    <property type="entry name" value="Nitrile hydratase, beta subunit"/>
    <property type="match status" value="1"/>
</dbReference>
<sequence length="107" mass="11838">MTMRLTDLPGITLQDDEPVFAEPWEAQAFALIVHLHERGAFTWAEWADALSSEIHGGQTLAYYQHWLKALETLVAAKGLTSASALTARKQDWLDAAARTPHGQPITL</sequence>
<dbReference type="InterPro" id="IPR023808">
    <property type="entry name" value="Nitrile_Hydratase_acc_put"/>
</dbReference>
<dbReference type="RefSeq" id="WP_108782827.1">
    <property type="nucleotide sequence ID" value="NZ_QRDO01000003.1"/>
</dbReference>
<gene>
    <name evidence="2" type="ORF">POI8812_02435</name>
</gene>
<dbReference type="InterPro" id="IPR049054">
    <property type="entry name" value="CN_hydtase_beta-like_N"/>
</dbReference>
<dbReference type="OrthoDB" id="9811616at2"/>
<dbReference type="NCBIfam" id="TIGR03889">
    <property type="entry name" value="nitrile_acc"/>
    <property type="match status" value="1"/>
</dbReference>
<dbReference type="InterPro" id="IPR042262">
    <property type="entry name" value="CN_hydtase_beta_C"/>
</dbReference>
<keyword evidence="3" id="KW-1185">Reference proteome</keyword>
<evidence type="ECO:0000259" key="1">
    <source>
        <dbReference type="Pfam" id="PF21006"/>
    </source>
</evidence>
<proteinExistence type="predicted"/>
<feature type="domain" description="Nitrile hydratase beta subunit-like N-terminal" evidence="1">
    <location>
        <begin position="10"/>
        <end position="95"/>
    </location>
</feature>
<name>A0A2R8ADF7_9RHOB</name>
<dbReference type="AlphaFoldDB" id="A0A2R8ADF7"/>
<dbReference type="InterPro" id="IPR008990">
    <property type="entry name" value="Elect_transpt_acc-like_dom_sf"/>
</dbReference>
<reference evidence="2 3" key="1">
    <citation type="submission" date="2018-03" db="EMBL/GenBank/DDBJ databases">
        <authorList>
            <person name="Keele B.F."/>
        </authorList>
    </citation>
    <scope>NUCLEOTIDE SEQUENCE [LARGE SCALE GENOMIC DNA]</scope>
    <source>
        <strain evidence="2 3">CeCT 8812</strain>
    </source>
</reference>